<reference evidence="2 3" key="1">
    <citation type="submission" date="2021-02" db="EMBL/GenBank/DDBJ databases">
        <title>Lysobacter arenosi sp. nov., isolated from soil of gangwondo yeongwol, south Korea.</title>
        <authorList>
            <person name="Kim K.R."/>
            <person name="Kim K.H."/>
            <person name="Jeon C.O."/>
        </authorList>
    </citation>
    <scope>NUCLEOTIDE SEQUENCE [LARGE SCALE GENOMIC DNA]</scope>
    <source>
        <strain evidence="2 3">R7</strain>
    </source>
</reference>
<evidence type="ECO:0000313" key="3">
    <source>
        <dbReference type="Proteomes" id="UP000663400"/>
    </source>
</evidence>
<sequence length="206" mass="21637">MPTITRLAFRPLLALSLLAGVSVFAPPASAQSGSLEQWGIDAGALLGDSRQMLLRAPDASVDGLFQAIHAGAQSPQDSRVMCELFDPDAERTVDGYNEIASQLSQPSRVRFANAVADFFVASAQNPPQPYNPALALQALKAAGVRAAILNDGFLAGLNGSDHPARCRSVGALLDALQTRPITERASVMRLLLSQGLDYLAVAGAAR</sequence>
<protein>
    <submittedName>
        <fullName evidence="2">Uncharacterized protein</fullName>
    </submittedName>
</protein>
<feature type="chain" id="PRO_5046759161" evidence="1">
    <location>
        <begin position="31"/>
        <end position="206"/>
    </location>
</feature>
<evidence type="ECO:0000313" key="2">
    <source>
        <dbReference type="EMBL" id="QSX74203.1"/>
    </source>
</evidence>
<feature type="signal peptide" evidence="1">
    <location>
        <begin position="1"/>
        <end position="30"/>
    </location>
</feature>
<evidence type="ECO:0000256" key="1">
    <source>
        <dbReference type="SAM" id="SignalP"/>
    </source>
</evidence>
<organism evidence="2 3">
    <name type="scientific">Lysobacter arenosi</name>
    <dbReference type="NCBI Taxonomy" id="2795387"/>
    <lineage>
        <taxon>Bacteria</taxon>
        <taxon>Pseudomonadati</taxon>
        <taxon>Pseudomonadota</taxon>
        <taxon>Gammaproteobacteria</taxon>
        <taxon>Lysobacterales</taxon>
        <taxon>Lysobacteraceae</taxon>
        <taxon>Lysobacter</taxon>
    </lineage>
</organism>
<name>A0ABX7R9M3_9GAMM</name>
<keyword evidence="1" id="KW-0732">Signal</keyword>
<accession>A0ABX7R9M3</accession>
<gene>
    <name evidence="2" type="ORF">HIV01_013480</name>
</gene>
<dbReference type="EMBL" id="CP071517">
    <property type="protein sequence ID" value="QSX74203.1"/>
    <property type="molecule type" value="Genomic_DNA"/>
</dbReference>
<keyword evidence="3" id="KW-1185">Reference proteome</keyword>
<dbReference type="Proteomes" id="UP000663400">
    <property type="component" value="Chromosome"/>
</dbReference>
<dbReference type="RefSeq" id="WP_200607889.1">
    <property type="nucleotide sequence ID" value="NZ_CP071517.1"/>
</dbReference>
<proteinExistence type="predicted"/>